<dbReference type="PIRSF" id="PIRSF029644">
    <property type="entry name" value="UCP029644"/>
    <property type="match status" value="1"/>
</dbReference>
<evidence type="ECO:0000313" key="2">
    <source>
        <dbReference type="EMBL" id="NMQ20367.1"/>
    </source>
</evidence>
<dbReference type="EMBL" id="SPMZ01000046">
    <property type="protein sequence ID" value="NMQ20367.1"/>
    <property type="molecule type" value="Genomic_DNA"/>
</dbReference>
<evidence type="ECO:0000313" key="3">
    <source>
        <dbReference type="Proteomes" id="UP000760480"/>
    </source>
</evidence>
<dbReference type="Proteomes" id="UP000760480">
    <property type="component" value="Unassembled WGS sequence"/>
</dbReference>
<dbReference type="CDD" id="cd00118">
    <property type="entry name" value="LysM"/>
    <property type="match status" value="1"/>
</dbReference>
<dbReference type="RefSeq" id="WP_169249639.1">
    <property type="nucleotide sequence ID" value="NZ_SPMZ01000046.1"/>
</dbReference>
<dbReference type="Gene3D" id="2.60.120.1440">
    <property type="match status" value="1"/>
</dbReference>
<gene>
    <name evidence="2" type="ORF">E4P82_14880</name>
</gene>
<sequence length="555" mass="60971">MQRLGSLATFGRAGGVLAFFGFLCPTLLVATVAQAQEWLYTVRPGDNIWNITADYLSSMNYWPKLQALNGVADPERLPPGMKLRVPVAWLKKQPTAARVVSARGKVEATLIFSGRTVAVAVDQPLQSGDEIRTGPDGSATLEFGDGSQLLLQADSRLTLDALSSYGDDTLIVDTRLRLRQGRADSQVTPRRISKARYEISTPAATTAVRGTNFRLGMDAATGVARVEVLAGALDFRGERRSRKVPKGFGALAETGRPPAATVSLLKAPTLADLSPQVERVPVRFSFPELSGAAGYRTQIATDTRFETLLFDGVSQQPQVRGPALPDGDYVMRVRGIDPRGLEGYDAYHSFRLHARPEPPFLARPGQQATVPEKLPTFEWTESTTATAYHFQLAEDERFSSVLLDLPDYTGTRLIPDRSLAPGVYYWRVATRDGADRQGPFSDPQRFRLLPTPEVGSPEAVEGELVFRWSAALPGQHYQVQLAKDAHFQDIVVDRQVDEPQLAIPWPESGFNYLRMRTIDPDGTAAPYGPTQRIDLPPKNYWPFTLGAVLVLILAL</sequence>
<dbReference type="InterPro" id="IPR036779">
    <property type="entry name" value="LysM_dom_sf"/>
</dbReference>
<dbReference type="InterPro" id="IPR016930">
    <property type="entry name" value="UCP029644"/>
</dbReference>
<dbReference type="Gene3D" id="3.10.350.10">
    <property type="entry name" value="LysM domain"/>
    <property type="match status" value="1"/>
</dbReference>
<proteinExistence type="predicted"/>
<dbReference type="InterPro" id="IPR006860">
    <property type="entry name" value="FecR"/>
</dbReference>
<dbReference type="PROSITE" id="PS51782">
    <property type="entry name" value="LYSM"/>
    <property type="match status" value="1"/>
</dbReference>
<dbReference type="PANTHER" id="PTHR38731">
    <property type="entry name" value="LIPL45-RELATED LIPOPROTEIN-RELATED"/>
    <property type="match status" value="1"/>
</dbReference>
<evidence type="ECO:0000259" key="1">
    <source>
        <dbReference type="PROSITE" id="PS51782"/>
    </source>
</evidence>
<dbReference type="SMART" id="SM00257">
    <property type="entry name" value="LysM"/>
    <property type="match status" value="1"/>
</dbReference>
<name>A0ABX1TLS9_9GAMM</name>
<feature type="domain" description="LysM" evidence="1">
    <location>
        <begin position="38"/>
        <end position="85"/>
    </location>
</feature>
<comment type="caution">
    <text evidence="2">The sequence shown here is derived from an EMBL/GenBank/DDBJ whole genome shotgun (WGS) entry which is preliminary data.</text>
</comment>
<dbReference type="InterPro" id="IPR018392">
    <property type="entry name" value="LysM"/>
</dbReference>
<protein>
    <submittedName>
        <fullName evidence="2">LysM peptidoglycan-binding domain-containing protein</fullName>
    </submittedName>
</protein>
<accession>A0ABX1TLS9</accession>
<dbReference type="Pfam" id="PF01476">
    <property type="entry name" value="LysM"/>
    <property type="match status" value="1"/>
</dbReference>
<dbReference type="InterPro" id="IPR013783">
    <property type="entry name" value="Ig-like_fold"/>
</dbReference>
<dbReference type="SUPFAM" id="SSF54106">
    <property type="entry name" value="LysM domain"/>
    <property type="match status" value="1"/>
</dbReference>
<reference evidence="2 3" key="1">
    <citation type="submission" date="2019-03" db="EMBL/GenBank/DDBJ databases">
        <title>Metabolic reconstructions from genomes of highly enriched 'Candidatus Accumulibacter' and 'Candidatus Competibacter' bioreactor populations.</title>
        <authorList>
            <person name="Annavajhala M.K."/>
            <person name="Welles L."/>
            <person name="Abbas B."/>
            <person name="Sorokin D."/>
            <person name="Park H."/>
            <person name="Van Loosdrecht M."/>
            <person name="Chandran K."/>
        </authorList>
    </citation>
    <scope>NUCLEOTIDE SEQUENCE [LARGE SCALE GENOMIC DNA]</scope>
    <source>
        <strain evidence="2 3">SBR_G</strain>
    </source>
</reference>
<dbReference type="Gene3D" id="2.60.40.10">
    <property type="entry name" value="Immunoglobulins"/>
    <property type="match status" value="2"/>
</dbReference>
<dbReference type="Pfam" id="PF04773">
    <property type="entry name" value="FecR"/>
    <property type="match status" value="1"/>
</dbReference>
<organism evidence="2 3">
    <name type="scientific">Candidatus Competibacter phosphatis</name>
    <dbReference type="NCBI Taxonomy" id="221280"/>
    <lineage>
        <taxon>Bacteria</taxon>
        <taxon>Pseudomonadati</taxon>
        <taxon>Pseudomonadota</taxon>
        <taxon>Gammaproteobacteria</taxon>
        <taxon>Candidatus Competibacteraceae</taxon>
        <taxon>Candidatus Competibacter</taxon>
    </lineage>
</organism>
<keyword evidence="3" id="KW-1185">Reference proteome</keyword>